<dbReference type="PANTHER" id="PTHR24078:SF519">
    <property type="entry name" value="DNAJ HOMOLOG SUBFAMILY B MEMBER 13"/>
    <property type="match status" value="1"/>
</dbReference>
<accession>A0A8X7WVV9</accession>
<dbReference type="PROSITE" id="PS00636">
    <property type="entry name" value="DNAJ_1"/>
    <property type="match status" value="1"/>
</dbReference>
<dbReference type="InterPro" id="IPR001623">
    <property type="entry name" value="DnaJ_domain"/>
</dbReference>
<evidence type="ECO:0000313" key="4">
    <source>
        <dbReference type="Proteomes" id="UP000886611"/>
    </source>
</evidence>
<dbReference type="AlphaFoldDB" id="A0A8X7WVV9"/>
<feature type="non-terminal residue" evidence="3">
    <location>
        <position position="323"/>
    </location>
</feature>
<dbReference type="InterPro" id="IPR018253">
    <property type="entry name" value="DnaJ_domain_CS"/>
</dbReference>
<dbReference type="Pfam" id="PF00226">
    <property type="entry name" value="DnaJ"/>
    <property type="match status" value="1"/>
</dbReference>
<dbReference type="CDD" id="cd10747">
    <property type="entry name" value="DnaJ_C"/>
    <property type="match status" value="1"/>
</dbReference>
<evidence type="ECO:0000313" key="3">
    <source>
        <dbReference type="EMBL" id="KAG2457372.1"/>
    </source>
</evidence>
<feature type="domain" description="J" evidence="2">
    <location>
        <begin position="48"/>
        <end position="114"/>
    </location>
</feature>
<dbReference type="SMART" id="SM00271">
    <property type="entry name" value="DnaJ"/>
    <property type="match status" value="1"/>
</dbReference>
<dbReference type="InterPro" id="IPR051339">
    <property type="entry name" value="DnaJ_subfamily_B"/>
</dbReference>
<dbReference type="Proteomes" id="UP000886611">
    <property type="component" value="Unassembled WGS sequence"/>
</dbReference>
<dbReference type="SUPFAM" id="SSF49493">
    <property type="entry name" value="HSP40/DnaJ peptide-binding domain"/>
    <property type="match status" value="2"/>
</dbReference>
<dbReference type="PROSITE" id="PS50076">
    <property type="entry name" value="DNAJ_2"/>
    <property type="match status" value="1"/>
</dbReference>
<dbReference type="Gene3D" id="1.10.287.110">
    <property type="entry name" value="DnaJ domain"/>
    <property type="match status" value="1"/>
</dbReference>
<evidence type="ECO:0000256" key="1">
    <source>
        <dbReference type="ARBA" id="ARBA00023186"/>
    </source>
</evidence>
<dbReference type="EMBL" id="JAATIS010008602">
    <property type="protein sequence ID" value="KAG2457372.1"/>
    <property type="molecule type" value="Genomic_DNA"/>
</dbReference>
<proteinExistence type="predicted"/>
<reference evidence="3 4" key="1">
    <citation type="journal article" date="2021" name="Cell">
        <title>Tracing the genetic footprints of vertebrate landing in non-teleost ray-finned fishes.</title>
        <authorList>
            <person name="Bi X."/>
            <person name="Wang K."/>
            <person name="Yang L."/>
            <person name="Pan H."/>
            <person name="Jiang H."/>
            <person name="Wei Q."/>
            <person name="Fang M."/>
            <person name="Yu H."/>
            <person name="Zhu C."/>
            <person name="Cai Y."/>
            <person name="He Y."/>
            <person name="Gan X."/>
            <person name="Zeng H."/>
            <person name="Yu D."/>
            <person name="Zhu Y."/>
            <person name="Jiang H."/>
            <person name="Qiu Q."/>
            <person name="Yang H."/>
            <person name="Zhang Y.E."/>
            <person name="Wang W."/>
            <person name="Zhu M."/>
            <person name="He S."/>
            <person name="Zhang G."/>
        </authorList>
    </citation>
    <scope>NUCLEOTIDE SEQUENCE [LARGE SCALE GENOMIC DNA]</scope>
    <source>
        <strain evidence="3">Bchr_013</strain>
    </source>
</reference>
<name>A0A8X7WVV9_POLSE</name>
<dbReference type="InterPro" id="IPR008971">
    <property type="entry name" value="HSP40/DnaJ_pept-bd"/>
</dbReference>
<dbReference type="GO" id="GO:0051087">
    <property type="term" value="F:protein-folding chaperone binding"/>
    <property type="evidence" value="ECO:0007669"/>
    <property type="project" value="TreeGrafter"/>
</dbReference>
<gene>
    <name evidence="3" type="primary">Dnajb13</name>
    <name evidence="3" type="ORF">GTO96_0013117</name>
</gene>
<dbReference type="GO" id="GO:0005829">
    <property type="term" value="C:cytosol"/>
    <property type="evidence" value="ECO:0007669"/>
    <property type="project" value="TreeGrafter"/>
</dbReference>
<dbReference type="GO" id="GO:0006457">
    <property type="term" value="P:protein folding"/>
    <property type="evidence" value="ECO:0007669"/>
    <property type="project" value="InterPro"/>
</dbReference>
<comment type="caution">
    <text evidence="3">The sequence shown here is derived from an EMBL/GenBank/DDBJ whole genome shotgun (WGS) entry which is preliminary data.</text>
</comment>
<keyword evidence="4" id="KW-1185">Reference proteome</keyword>
<organism evidence="3 4">
    <name type="scientific">Polypterus senegalus</name>
    <name type="common">Senegal bichir</name>
    <dbReference type="NCBI Taxonomy" id="55291"/>
    <lineage>
        <taxon>Eukaryota</taxon>
        <taxon>Metazoa</taxon>
        <taxon>Chordata</taxon>
        <taxon>Craniata</taxon>
        <taxon>Vertebrata</taxon>
        <taxon>Euteleostomi</taxon>
        <taxon>Actinopterygii</taxon>
        <taxon>Polypteriformes</taxon>
        <taxon>Polypteridae</taxon>
        <taxon>Polypterus</taxon>
    </lineage>
</organism>
<protein>
    <submittedName>
        <fullName evidence="3">DJB13 protein</fullName>
    </submittedName>
</protein>
<dbReference type="PRINTS" id="PR00625">
    <property type="entry name" value="JDOMAIN"/>
</dbReference>
<sequence>MEVETWTSFGIDEEEKKEETRPVFERECLEVFLFEGSDAFNCCTFLSSVYIVAGTQNGNIYKLDTRNPRYRRLSLKFHPQKNQEPGALERFNLLAEAYEILSDPKKKATYDKFGEEGLKGGIPPEYGGSGAWTSGYVYHGNAEKVFCDFFGGDNPFADFYTVEGEEVNASFGGLRGRGMKKTDPAIERDLFLSLEDLFYGCTKKIKISRRVMNEDGHTSSIKDKILTIDVKPGWKKGTKITFPKEGDQALTGLAVAIETLDGRLLNIPINDIVHPKYTKVVPGEGMPISSNSEEKGNLIIQFDIRFPQKLNAERKRIIKQALS</sequence>
<dbReference type="GO" id="GO:0051082">
    <property type="term" value="F:unfolded protein binding"/>
    <property type="evidence" value="ECO:0007669"/>
    <property type="project" value="InterPro"/>
</dbReference>
<dbReference type="SUPFAM" id="SSF46565">
    <property type="entry name" value="Chaperone J-domain"/>
    <property type="match status" value="1"/>
</dbReference>
<evidence type="ECO:0000259" key="2">
    <source>
        <dbReference type="PROSITE" id="PS50076"/>
    </source>
</evidence>
<feature type="non-terminal residue" evidence="3">
    <location>
        <position position="1"/>
    </location>
</feature>
<dbReference type="CDD" id="cd06257">
    <property type="entry name" value="DnaJ"/>
    <property type="match status" value="1"/>
</dbReference>
<dbReference type="PANTHER" id="PTHR24078">
    <property type="entry name" value="DNAJ HOMOLOG SUBFAMILY C MEMBER"/>
    <property type="match status" value="1"/>
</dbReference>
<keyword evidence="1" id="KW-0143">Chaperone</keyword>
<dbReference type="FunFam" id="2.60.260.20:FF:000002">
    <property type="entry name" value="Dnaj homolog subfamily b member"/>
    <property type="match status" value="1"/>
</dbReference>
<dbReference type="Gene3D" id="2.60.260.20">
    <property type="entry name" value="Urease metallochaperone UreE, N-terminal domain"/>
    <property type="match status" value="2"/>
</dbReference>
<dbReference type="Pfam" id="PF01556">
    <property type="entry name" value="DnaJ_C"/>
    <property type="match status" value="1"/>
</dbReference>
<dbReference type="InterPro" id="IPR002939">
    <property type="entry name" value="DnaJ_C"/>
</dbReference>
<dbReference type="InterPro" id="IPR036869">
    <property type="entry name" value="J_dom_sf"/>
</dbReference>